<evidence type="ECO:0000313" key="16">
    <source>
        <dbReference type="EMBL" id="KAF2899544.1"/>
    </source>
</evidence>
<keyword evidence="6 14" id="KW-0349">Heme</keyword>
<keyword evidence="7 14" id="KW-0479">Metal-binding</keyword>
<evidence type="ECO:0000256" key="2">
    <source>
        <dbReference type="ARBA" id="ARBA00003690"/>
    </source>
</evidence>
<evidence type="ECO:0000256" key="5">
    <source>
        <dbReference type="ARBA" id="ARBA00010617"/>
    </source>
</evidence>
<evidence type="ECO:0000256" key="6">
    <source>
        <dbReference type="ARBA" id="ARBA00022617"/>
    </source>
</evidence>
<dbReference type="Pfam" id="PF00067">
    <property type="entry name" value="p450"/>
    <property type="match status" value="1"/>
</dbReference>
<evidence type="ECO:0000256" key="12">
    <source>
        <dbReference type="ARBA" id="ARBA00023033"/>
    </source>
</evidence>
<evidence type="ECO:0000313" key="17">
    <source>
        <dbReference type="Proteomes" id="UP000801492"/>
    </source>
</evidence>
<dbReference type="PANTHER" id="PTHR24292:SF54">
    <property type="entry name" value="CYP9F3-RELATED"/>
    <property type="match status" value="1"/>
</dbReference>
<dbReference type="FunFam" id="1.10.630.10:FF:000042">
    <property type="entry name" value="Cytochrome P450"/>
    <property type="match status" value="1"/>
</dbReference>
<dbReference type="PROSITE" id="PS00086">
    <property type="entry name" value="CYTOCHROME_P450"/>
    <property type="match status" value="1"/>
</dbReference>
<keyword evidence="9" id="KW-0492">Microsome</keyword>
<evidence type="ECO:0000256" key="7">
    <source>
        <dbReference type="ARBA" id="ARBA00022723"/>
    </source>
</evidence>
<comment type="caution">
    <text evidence="16">The sequence shown here is derived from an EMBL/GenBank/DDBJ whole genome shotgun (WGS) entry which is preliminary data.</text>
</comment>
<evidence type="ECO:0000256" key="15">
    <source>
        <dbReference type="RuleBase" id="RU000461"/>
    </source>
</evidence>
<dbReference type="InterPro" id="IPR050476">
    <property type="entry name" value="Insect_CytP450_Detox"/>
</dbReference>
<keyword evidence="13" id="KW-0472">Membrane</keyword>
<sequence>MLLVIIAGILIYILYVHFANYYKHWESKGVTYIKPIPLVGNLGPNLLRRKSFAELTLEWYVGFYQFNSPTLLIKDPELIKKLTVKEFDTFHDRRSFAPEETNPLWAKNLSAMTGDKWQDMRSTLSPSFTSNKMKIMFELMKESATQFSNYYLQKRGIVVVEMKDAFTRFASDVIGTTAFGVTCNSLENKQNEFYRMGKEITNFSGLRALKFLLYTVSPTLMKVLNIQIFSKAASNFFQKLVKETLKTREEKRIVRPDMIHLLMEAKKGRLHYEESSGTCDSGFAVVQESNLGKIKQKQKPIITDEDITAQALIFFLAGFDTVSTIMGLTSYELAINQEVQRKLRIEIDLVLENCQGQLTYEALTGMKYLDMVVSETLRKWPATPVLDRISVKSYTIKPELSDEKPVVLEKGSNIWITVYGLHHDPKYYPNPEKFDPERFNDENKHNIRSFTYLPFGAGPRNCIGSRFALLEVKLIITEIISKFEIIPIQKTQIPLQLDKTSFTPLAKNGIWLGLKPR</sequence>
<evidence type="ECO:0000256" key="9">
    <source>
        <dbReference type="ARBA" id="ARBA00022848"/>
    </source>
</evidence>
<dbReference type="AlphaFoldDB" id="A0A8K0D5D3"/>
<dbReference type="PRINTS" id="PR00465">
    <property type="entry name" value="EP450IV"/>
</dbReference>
<dbReference type="InterPro" id="IPR036396">
    <property type="entry name" value="Cyt_P450_sf"/>
</dbReference>
<comment type="subcellular location">
    <subcellularLocation>
        <location evidence="4">Endoplasmic reticulum membrane</location>
        <topology evidence="4">Peripheral membrane protein</topology>
    </subcellularLocation>
    <subcellularLocation>
        <location evidence="3">Microsome membrane</location>
        <topology evidence="3">Peripheral membrane protein</topology>
    </subcellularLocation>
</comment>
<dbReference type="GO" id="GO:0005506">
    <property type="term" value="F:iron ion binding"/>
    <property type="evidence" value="ECO:0007669"/>
    <property type="project" value="InterPro"/>
</dbReference>
<evidence type="ECO:0000256" key="14">
    <source>
        <dbReference type="PIRSR" id="PIRSR602403-1"/>
    </source>
</evidence>
<evidence type="ECO:0000256" key="10">
    <source>
        <dbReference type="ARBA" id="ARBA00023002"/>
    </source>
</evidence>
<dbReference type="PANTHER" id="PTHR24292">
    <property type="entry name" value="CYTOCHROME P450"/>
    <property type="match status" value="1"/>
</dbReference>
<keyword evidence="12 15" id="KW-0503">Monooxygenase</keyword>
<dbReference type="Gene3D" id="1.10.630.10">
    <property type="entry name" value="Cytochrome P450"/>
    <property type="match status" value="1"/>
</dbReference>
<evidence type="ECO:0000256" key="8">
    <source>
        <dbReference type="ARBA" id="ARBA00022824"/>
    </source>
</evidence>
<organism evidence="16 17">
    <name type="scientific">Ignelater luminosus</name>
    <name type="common">Cucubano</name>
    <name type="synonym">Pyrophorus luminosus</name>
    <dbReference type="NCBI Taxonomy" id="2038154"/>
    <lineage>
        <taxon>Eukaryota</taxon>
        <taxon>Metazoa</taxon>
        <taxon>Ecdysozoa</taxon>
        <taxon>Arthropoda</taxon>
        <taxon>Hexapoda</taxon>
        <taxon>Insecta</taxon>
        <taxon>Pterygota</taxon>
        <taxon>Neoptera</taxon>
        <taxon>Endopterygota</taxon>
        <taxon>Coleoptera</taxon>
        <taxon>Polyphaga</taxon>
        <taxon>Elateriformia</taxon>
        <taxon>Elateroidea</taxon>
        <taxon>Elateridae</taxon>
        <taxon>Agrypninae</taxon>
        <taxon>Pyrophorini</taxon>
        <taxon>Ignelater</taxon>
    </lineage>
</organism>
<keyword evidence="10 15" id="KW-0560">Oxidoreductase</keyword>
<keyword evidence="17" id="KW-1185">Reference proteome</keyword>
<keyword evidence="11 14" id="KW-0408">Iron</keyword>
<accession>A0A8K0D5D3</accession>
<dbReference type="PRINTS" id="PR00385">
    <property type="entry name" value="P450"/>
</dbReference>
<dbReference type="InterPro" id="IPR001128">
    <property type="entry name" value="Cyt_P450"/>
</dbReference>
<reference evidence="16" key="1">
    <citation type="submission" date="2019-08" db="EMBL/GenBank/DDBJ databases">
        <title>The genome of the North American firefly Photinus pyralis.</title>
        <authorList>
            <consortium name="Photinus pyralis genome working group"/>
            <person name="Fallon T.R."/>
            <person name="Sander Lower S.E."/>
            <person name="Weng J.-K."/>
        </authorList>
    </citation>
    <scope>NUCLEOTIDE SEQUENCE</scope>
    <source>
        <strain evidence="16">TRF0915ILg1</strain>
        <tissue evidence="16">Whole body</tissue>
    </source>
</reference>
<dbReference type="EMBL" id="VTPC01002751">
    <property type="protein sequence ID" value="KAF2899544.1"/>
    <property type="molecule type" value="Genomic_DNA"/>
</dbReference>
<evidence type="ECO:0000256" key="3">
    <source>
        <dbReference type="ARBA" id="ARBA00004174"/>
    </source>
</evidence>
<keyword evidence="8" id="KW-0256">Endoplasmic reticulum</keyword>
<evidence type="ECO:0000256" key="11">
    <source>
        <dbReference type="ARBA" id="ARBA00023004"/>
    </source>
</evidence>
<evidence type="ECO:0008006" key="18">
    <source>
        <dbReference type="Google" id="ProtNLM"/>
    </source>
</evidence>
<dbReference type="OrthoDB" id="2789670at2759"/>
<gene>
    <name evidence="16" type="ORF">ILUMI_06618</name>
</gene>
<dbReference type="GO" id="GO:0016705">
    <property type="term" value="F:oxidoreductase activity, acting on paired donors, with incorporation or reduction of molecular oxygen"/>
    <property type="evidence" value="ECO:0007669"/>
    <property type="project" value="InterPro"/>
</dbReference>
<proteinExistence type="inferred from homology"/>
<dbReference type="InterPro" id="IPR002403">
    <property type="entry name" value="Cyt_P450_E_grp-IV"/>
</dbReference>
<feature type="binding site" description="axial binding residue" evidence="14">
    <location>
        <position position="462"/>
    </location>
    <ligand>
        <name>heme</name>
        <dbReference type="ChEBI" id="CHEBI:30413"/>
    </ligand>
    <ligandPart>
        <name>Fe</name>
        <dbReference type="ChEBI" id="CHEBI:18248"/>
    </ligandPart>
</feature>
<comment type="cofactor">
    <cofactor evidence="1 14">
        <name>heme</name>
        <dbReference type="ChEBI" id="CHEBI:30413"/>
    </cofactor>
</comment>
<dbReference type="InterPro" id="IPR017972">
    <property type="entry name" value="Cyt_P450_CS"/>
</dbReference>
<comment type="similarity">
    <text evidence="5 15">Belongs to the cytochrome P450 family.</text>
</comment>
<name>A0A8K0D5D3_IGNLU</name>
<evidence type="ECO:0000256" key="4">
    <source>
        <dbReference type="ARBA" id="ARBA00004406"/>
    </source>
</evidence>
<comment type="function">
    <text evidence="2">May be involved in the metabolism of insect hormones and in the breakdown of synthetic insecticides.</text>
</comment>
<dbReference type="GO" id="GO:0004497">
    <property type="term" value="F:monooxygenase activity"/>
    <property type="evidence" value="ECO:0007669"/>
    <property type="project" value="UniProtKB-KW"/>
</dbReference>
<dbReference type="GO" id="GO:0020037">
    <property type="term" value="F:heme binding"/>
    <property type="evidence" value="ECO:0007669"/>
    <property type="project" value="InterPro"/>
</dbReference>
<evidence type="ECO:0000256" key="13">
    <source>
        <dbReference type="ARBA" id="ARBA00023136"/>
    </source>
</evidence>
<evidence type="ECO:0000256" key="1">
    <source>
        <dbReference type="ARBA" id="ARBA00001971"/>
    </source>
</evidence>
<protein>
    <recommendedName>
        <fullName evidence="18">Cytochrome P450</fullName>
    </recommendedName>
</protein>
<dbReference type="Proteomes" id="UP000801492">
    <property type="component" value="Unassembled WGS sequence"/>
</dbReference>
<dbReference type="GO" id="GO:0005789">
    <property type="term" value="C:endoplasmic reticulum membrane"/>
    <property type="evidence" value="ECO:0007669"/>
    <property type="project" value="UniProtKB-SubCell"/>
</dbReference>
<dbReference type="SUPFAM" id="SSF48264">
    <property type="entry name" value="Cytochrome P450"/>
    <property type="match status" value="1"/>
</dbReference>
<dbReference type="CDD" id="cd11056">
    <property type="entry name" value="CYP6-like"/>
    <property type="match status" value="1"/>
</dbReference>